<dbReference type="InterPro" id="IPR051540">
    <property type="entry name" value="S-2-haloacid_dehalogenase"/>
</dbReference>
<dbReference type="NCBIfam" id="TIGR01428">
    <property type="entry name" value="HAD_type_II"/>
    <property type="match status" value="1"/>
</dbReference>
<comment type="similarity">
    <text evidence="1">Belongs to the HAD-like hydrolase superfamily. S-2-haloalkanoic acid dehalogenase family.</text>
</comment>
<accession>A0ABV8Z436</accession>
<keyword evidence="2" id="KW-0378">Hydrolase</keyword>
<evidence type="ECO:0000256" key="1">
    <source>
        <dbReference type="ARBA" id="ARBA00008106"/>
    </source>
</evidence>
<dbReference type="InterPro" id="IPR023198">
    <property type="entry name" value="PGP-like_dom2"/>
</dbReference>
<dbReference type="PRINTS" id="PR00413">
    <property type="entry name" value="HADHALOGNASE"/>
</dbReference>
<keyword evidence="4" id="KW-1185">Reference proteome</keyword>
<dbReference type="Gene3D" id="3.40.50.1000">
    <property type="entry name" value="HAD superfamily/HAD-like"/>
    <property type="match status" value="1"/>
</dbReference>
<dbReference type="EMBL" id="JBHSFG010000076">
    <property type="protein sequence ID" value="MFC4470176.1"/>
    <property type="molecule type" value="Genomic_DNA"/>
</dbReference>
<sequence>MADASDIEVVVLDVLGTMVDEPGGLRAAIRDAVPASDDASADQLLIVWQEHVEHEQRRIEEQSRAYANTEIIDREAAQRVADRAGLTGSEAIGRLATASQRLEPWNDSVAGLTRLTRRFPVLGLSNAGRATLLRLNAYAGLRWHQALSAEDARAYKPAPEVYQLAIDAAGCPPERVLMVAAHAWDLRGAQAAGMRTAYVHRPGGDPPKGTDTFDRRSNTLDELVAELTAT</sequence>
<name>A0ABV8Z436_9ACTN</name>
<reference evidence="4" key="1">
    <citation type="journal article" date="2019" name="Int. J. Syst. Evol. Microbiol.">
        <title>The Global Catalogue of Microorganisms (GCM) 10K type strain sequencing project: providing services to taxonomists for standard genome sequencing and annotation.</title>
        <authorList>
            <consortium name="The Broad Institute Genomics Platform"/>
            <consortium name="The Broad Institute Genome Sequencing Center for Infectious Disease"/>
            <person name="Wu L."/>
            <person name="Ma J."/>
        </authorList>
    </citation>
    <scope>NUCLEOTIDE SEQUENCE [LARGE SCALE GENOMIC DNA]</scope>
    <source>
        <strain evidence="4">DT43</strain>
    </source>
</reference>
<protein>
    <submittedName>
        <fullName evidence="3">Haloacid dehalogenase type II</fullName>
    </submittedName>
</protein>
<evidence type="ECO:0000313" key="4">
    <source>
        <dbReference type="Proteomes" id="UP001596012"/>
    </source>
</evidence>
<comment type="caution">
    <text evidence="3">The sequence shown here is derived from an EMBL/GenBank/DDBJ whole genome shotgun (WGS) entry which is preliminary data.</text>
</comment>
<dbReference type="CDD" id="cd02588">
    <property type="entry name" value="HAD_L2-DEX"/>
    <property type="match status" value="1"/>
</dbReference>
<dbReference type="SFLD" id="SFLDG01129">
    <property type="entry name" value="C1.5:_HAD__Beta-PGM__Phosphata"/>
    <property type="match status" value="1"/>
</dbReference>
<dbReference type="InterPro" id="IPR006328">
    <property type="entry name" value="2-HAD"/>
</dbReference>
<evidence type="ECO:0000256" key="2">
    <source>
        <dbReference type="ARBA" id="ARBA00022801"/>
    </source>
</evidence>
<dbReference type="Pfam" id="PF00702">
    <property type="entry name" value="Hydrolase"/>
    <property type="match status" value="1"/>
</dbReference>
<dbReference type="InterPro" id="IPR036412">
    <property type="entry name" value="HAD-like_sf"/>
</dbReference>
<dbReference type="Proteomes" id="UP001596012">
    <property type="component" value="Unassembled WGS sequence"/>
</dbReference>
<gene>
    <name evidence="3" type="ORF">ACFPH6_37730</name>
</gene>
<organism evidence="3 4">
    <name type="scientific">Streptomyces xiangluensis</name>
    <dbReference type="NCBI Taxonomy" id="2665720"/>
    <lineage>
        <taxon>Bacteria</taxon>
        <taxon>Bacillati</taxon>
        <taxon>Actinomycetota</taxon>
        <taxon>Actinomycetes</taxon>
        <taxon>Kitasatosporales</taxon>
        <taxon>Streptomycetaceae</taxon>
        <taxon>Streptomyces</taxon>
    </lineage>
</organism>
<dbReference type="SFLD" id="SFLDS00003">
    <property type="entry name" value="Haloacid_Dehalogenase"/>
    <property type="match status" value="1"/>
</dbReference>
<dbReference type="RefSeq" id="WP_386350462.1">
    <property type="nucleotide sequence ID" value="NZ_JBHSFG010000076.1"/>
</dbReference>
<evidence type="ECO:0000313" key="3">
    <source>
        <dbReference type="EMBL" id="MFC4470176.1"/>
    </source>
</evidence>
<dbReference type="SUPFAM" id="SSF56784">
    <property type="entry name" value="HAD-like"/>
    <property type="match status" value="1"/>
</dbReference>
<dbReference type="InterPro" id="IPR023214">
    <property type="entry name" value="HAD_sf"/>
</dbReference>
<dbReference type="Gene3D" id="1.10.150.240">
    <property type="entry name" value="Putative phosphatase, domain 2"/>
    <property type="match status" value="1"/>
</dbReference>
<dbReference type="PANTHER" id="PTHR43316">
    <property type="entry name" value="HYDROLASE, HALOACID DELAHOGENASE-RELATED"/>
    <property type="match status" value="1"/>
</dbReference>
<proteinExistence type="inferred from homology"/>
<dbReference type="NCBIfam" id="TIGR01493">
    <property type="entry name" value="HAD-SF-IA-v2"/>
    <property type="match status" value="1"/>
</dbReference>
<dbReference type="PANTHER" id="PTHR43316:SF3">
    <property type="entry name" value="HALOACID DEHALOGENASE, TYPE II (AFU_ORTHOLOGUE AFUA_2G07750)-RELATED"/>
    <property type="match status" value="1"/>
</dbReference>
<dbReference type="InterPro" id="IPR006439">
    <property type="entry name" value="HAD-SF_hydro_IA"/>
</dbReference>